<name>A0AA88J1Z5_FICCA</name>
<dbReference type="AlphaFoldDB" id="A0AA88J1Z5"/>
<organism evidence="1 2">
    <name type="scientific">Ficus carica</name>
    <name type="common">Common fig</name>
    <dbReference type="NCBI Taxonomy" id="3494"/>
    <lineage>
        <taxon>Eukaryota</taxon>
        <taxon>Viridiplantae</taxon>
        <taxon>Streptophyta</taxon>
        <taxon>Embryophyta</taxon>
        <taxon>Tracheophyta</taxon>
        <taxon>Spermatophyta</taxon>
        <taxon>Magnoliopsida</taxon>
        <taxon>eudicotyledons</taxon>
        <taxon>Gunneridae</taxon>
        <taxon>Pentapetalae</taxon>
        <taxon>rosids</taxon>
        <taxon>fabids</taxon>
        <taxon>Rosales</taxon>
        <taxon>Moraceae</taxon>
        <taxon>Ficeae</taxon>
        <taxon>Ficus</taxon>
    </lineage>
</organism>
<protein>
    <submittedName>
        <fullName evidence="1">Uncharacterized protein</fullName>
    </submittedName>
</protein>
<proteinExistence type="predicted"/>
<evidence type="ECO:0000313" key="2">
    <source>
        <dbReference type="Proteomes" id="UP001187192"/>
    </source>
</evidence>
<sequence>MAVDRRPLEISHGGNMGLGFVETRNDARLGSRRLAAADLGLARDGEVWVAASGS</sequence>
<dbReference type="EMBL" id="BTGU01000094">
    <property type="protein sequence ID" value="GMN59990.1"/>
    <property type="molecule type" value="Genomic_DNA"/>
</dbReference>
<dbReference type="Gramene" id="FCD_00031073-RA">
    <property type="protein sequence ID" value="FCD_00031073-RA:cds"/>
    <property type="gene ID" value="FCD_00031073"/>
</dbReference>
<accession>A0AA88J1Z5</accession>
<gene>
    <name evidence="1" type="ORF">TIFTF001_029086</name>
</gene>
<comment type="caution">
    <text evidence="1">The sequence shown here is derived from an EMBL/GenBank/DDBJ whole genome shotgun (WGS) entry which is preliminary data.</text>
</comment>
<reference evidence="1" key="1">
    <citation type="submission" date="2023-07" db="EMBL/GenBank/DDBJ databases">
        <title>draft genome sequence of fig (Ficus carica).</title>
        <authorList>
            <person name="Takahashi T."/>
            <person name="Nishimura K."/>
        </authorList>
    </citation>
    <scope>NUCLEOTIDE SEQUENCE</scope>
</reference>
<keyword evidence="2" id="KW-1185">Reference proteome</keyword>
<dbReference type="Proteomes" id="UP001187192">
    <property type="component" value="Unassembled WGS sequence"/>
</dbReference>
<evidence type="ECO:0000313" key="1">
    <source>
        <dbReference type="EMBL" id="GMN59990.1"/>
    </source>
</evidence>